<comment type="caution">
    <text evidence="8">The sequence shown here is derived from an EMBL/GenBank/DDBJ whole genome shotgun (WGS) entry which is preliminary data.</text>
</comment>
<evidence type="ECO:0000256" key="2">
    <source>
        <dbReference type="ARBA" id="ARBA00022553"/>
    </source>
</evidence>
<feature type="domain" description="D-isomer specific 2-hydroxyacid dehydrogenase catalytic" evidence="6">
    <location>
        <begin position="4"/>
        <end position="298"/>
    </location>
</feature>
<dbReference type="Pfam" id="PF00389">
    <property type="entry name" value="2-Hacid_dh"/>
    <property type="match status" value="1"/>
</dbReference>
<dbReference type="Gene3D" id="3.40.50.720">
    <property type="entry name" value="NAD(P)-binding Rossmann-like Domain"/>
    <property type="match status" value="2"/>
</dbReference>
<keyword evidence="9" id="KW-1185">Reference proteome</keyword>
<dbReference type="OrthoDB" id="9147650at2"/>
<evidence type="ECO:0000313" key="9">
    <source>
        <dbReference type="Proteomes" id="UP000267464"/>
    </source>
</evidence>
<dbReference type="EMBL" id="QUSW01000001">
    <property type="protein sequence ID" value="RQP26150.1"/>
    <property type="molecule type" value="Genomic_DNA"/>
</dbReference>
<feature type="region of interest" description="Disordered" evidence="5">
    <location>
        <begin position="304"/>
        <end position="325"/>
    </location>
</feature>
<sequence>MDLLIVEPLEDEVTQWLSARHTVRYAPELARDPREFRKALYNVRSLIIPPSVSLDQHALHYAPVLRVVGRVSSGVENIDLDACSRAGVEVVRSVTATAQAEAEFMIGALLSLLRRVPVIGSDGLQVGRELSAATVGMVGMTPSARSMSQLLSAFGSKVVGYDPSLHATDPVWDRWRVKPLGLRELLETCDAVCVQLHYFSRYHGLLGERFLPYCKPDQVIVSIAHSGLFDEHALAQALNSGRLAAVWLDSMEPGWLDEGRPLAGSPTLQITPRVASTTRESRLRAAWAVAKRIDELLSLTPAAQPEFKSTSPGVSLDLAAGPASP</sequence>
<dbReference type="InterPro" id="IPR036291">
    <property type="entry name" value="NAD(P)-bd_dom_sf"/>
</dbReference>
<name>A0A3N7HUY8_9BURK</name>
<reference evidence="8 9" key="1">
    <citation type="submission" date="2018-08" db="EMBL/GenBank/DDBJ databases">
        <authorList>
            <person name="Khan S.A."/>
            <person name="Jeon C.O."/>
            <person name="Chun B.H."/>
            <person name="Jeong S.E."/>
        </authorList>
    </citation>
    <scope>NUCLEOTIDE SEQUENCE [LARGE SCALE GENOMIC DNA]</scope>
    <source>
        <strain evidence="8 9">S-16</strain>
    </source>
</reference>
<evidence type="ECO:0000259" key="6">
    <source>
        <dbReference type="Pfam" id="PF00389"/>
    </source>
</evidence>
<organism evidence="8 9">
    <name type="scientific">Piscinibacter terrae</name>
    <dbReference type="NCBI Taxonomy" id="2496871"/>
    <lineage>
        <taxon>Bacteria</taxon>
        <taxon>Pseudomonadati</taxon>
        <taxon>Pseudomonadota</taxon>
        <taxon>Betaproteobacteria</taxon>
        <taxon>Burkholderiales</taxon>
        <taxon>Sphaerotilaceae</taxon>
        <taxon>Piscinibacter</taxon>
    </lineage>
</organism>
<keyword evidence="4" id="KW-0560">Oxidoreductase</keyword>
<evidence type="ECO:0000256" key="1">
    <source>
        <dbReference type="ARBA" id="ARBA00011881"/>
    </source>
</evidence>
<reference evidence="8 9" key="2">
    <citation type="submission" date="2018-12" db="EMBL/GenBank/DDBJ databases">
        <title>Rhizobacter gummiphilus sp. nov., a rubber-degrading bacterium isolated from the soil of a botanical garden in Japan.</title>
        <authorList>
            <person name="Shunsuke S.S."/>
        </authorList>
    </citation>
    <scope>NUCLEOTIDE SEQUENCE [LARGE SCALE GENOMIC DNA]</scope>
    <source>
        <strain evidence="8 9">S-16</strain>
    </source>
</reference>
<evidence type="ECO:0000259" key="7">
    <source>
        <dbReference type="Pfam" id="PF02826"/>
    </source>
</evidence>
<dbReference type="Pfam" id="PF02826">
    <property type="entry name" value="2-Hacid_dh_C"/>
    <property type="match status" value="1"/>
</dbReference>
<dbReference type="PANTHER" id="PTHR42938">
    <property type="entry name" value="FORMATE DEHYDROGENASE 1"/>
    <property type="match status" value="1"/>
</dbReference>
<dbReference type="SUPFAM" id="SSF51735">
    <property type="entry name" value="NAD(P)-binding Rossmann-fold domains"/>
    <property type="match status" value="1"/>
</dbReference>
<dbReference type="PANTHER" id="PTHR42938:SF22">
    <property type="entry name" value="D-3-PHOSPHOGLYCERATE DEHYDROGENASE"/>
    <property type="match status" value="1"/>
</dbReference>
<comment type="subunit">
    <text evidence="1">Homotetramer.</text>
</comment>
<evidence type="ECO:0000256" key="4">
    <source>
        <dbReference type="RuleBase" id="RU003719"/>
    </source>
</evidence>
<protein>
    <submittedName>
        <fullName evidence="8">Phosphoglycerate dehydrogenase</fullName>
    </submittedName>
</protein>
<gene>
    <name evidence="8" type="ORF">DZC73_03675</name>
</gene>
<dbReference type="InterPro" id="IPR006140">
    <property type="entry name" value="D-isomer_DH_NAD-bd"/>
</dbReference>
<dbReference type="AlphaFoldDB" id="A0A3N7HUY8"/>
<evidence type="ECO:0000313" key="8">
    <source>
        <dbReference type="EMBL" id="RQP26150.1"/>
    </source>
</evidence>
<dbReference type="Proteomes" id="UP000267464">
    <property type="component" value="Unassembled WGS sequence"/>
</dbReference>
<dbReference type="InterPro" id="IPR006139">
    <property type="entry name" value="D-isomer_2_OHA_DH_cat_dom"/>
</dbReference>
<evidence type="ECO:0000256" key="3">
    <source>
        <dbReference type="ARBA" id="ARBA00022990"/>
    </source>
</evidence>
<accession>A0A3N7HUY8</accession>
<dbReference type="GO" id="GO:0051287">
    <property type="term" value="F:NAD binding"/>
    <property type="evidence" value="ECO:0007669"/>
    <property type="project" value="InterPro"/>
</dbReference>
<dbReference type="SUPFAM" id="SSF52283">
    <property type="entry name" value="Formate/glycerate dehydrogenase catalytic domain-like"/>
    <property type="match status" value="1"/>
</dbReference>
<proteinExistence type="inferred from homology"/>
<keyword evidence="2" id="KW-0597">Phosphoprotein</keyword>
<feature type="domain" description="D-isomer specific 2-hydroxyacid dehydrogenase NAD-binding" evidence="7">
    <location>
        <begin position="126"/>
        <end position="275"/>
    </location>
</feature>
<evidence type="ECO:0000256" key="5">
    <source>
        <dbReference type="SAM" id="MobiDB-lite"/>
    </source>
</evidence>
<dbReference type="RefSeq" id="WP_124538824.1">
    <property type="nucleotide sequence ID" value="NZ_QUSW01000001.1"/>
</dbReference>
<dbReference type="GO" id="GO:0004617">
    <property type="term" value="F:phosphoglycerate dehydrogenase activity"/>
    <property type="evidence" value="ECO:0007669"/>
    <property type="project" value="TreeGrafter"/>
</dbReference>
<keyword evidence="3" id="KW-0007">Acetylation</keyword>
<comment type="similarity">
    <text evidence="4">Belongs to the D-isomer specific 2-hydroxyacid dehydrogenase family.</text>
</comment>